<sequence>MGRRSGVAWHGLWFWLSRLCCLLRMKKLLEFNFSAVVAREIEDGTAKIGAAKDEVSDEQTVKCEVDDAS</sequence>
<proteinExistence type="predicted"/>
<keyword evidence="1" id="KW-0732">Signal</keyword>
<organism evidence="2 3">
    <name type="scientific">Pyrus ussuriensis x Pyrus communis</name>
    <dbReference type="NCBI Taxonomy" id="2448454"/>
    <lineage>
        <taxon>Eukaryota</taxon>
        <taxon>Viridiplantae</taxon>
        <taxon>Streptophyta</taxon>
        <taxon>Embryophyta</taxon>
        <taxon>Tracheophyta</taxon>
        <taxon>Spermatophyta</taxon>
        <taxon>Magnoliopsida</taxon>
        <taxon>eudicotyledons</taxon>
        <taxon>Gunneridae</taxon>
        <taxon>Pentapetalae</taxon>
        <taxon>rosids</taxon>
        <taxon>fabids</taxon>
        <taxon>Rosales</taxon>
        <taxon>Rosaceae</taxon>
        <taxon>Amygdaloideae</taxon>
        <taxon>Maleae</taxon>
        <taxon>Pyrus</taxon>
    </lineage>
</organism>
<evidence type="ECO:0000256" key="1">
    <source>
        <dbReference type="SAM" id="SignalP"/>
    </source>
</evidence>
<dbReference type="EMBL" id="SMOL01000243">
    <property type="protein sequence ID" value="KAB2621076.1"/>
    <property type="molecule type" value="Genomic_DNA"/>
</dbReference>
<reference evidence="2 3" key="1">
    <citation type="submission" date="2019-09" db="EMBL/GenBank/DDBJ databases">
        <authorList>
            <person name="Ou C."/>
        </authorList>
    </citation>
    <scope>NUCLEOTIDE SEQUENCE [LARGE SCALE GENOMIC DNA]</scope>
    <source>
        <strain evidence="2">S2</strain>
        <tissue evidence="2">Leaf</tissue>
    </source>
</reference>
<gene>
    <name evidence="2" type="ORF">D8674_037655</name>
</gene>
<feature type="chain" id="PRO_5024443092" evidence="1">
    <location>
        <begin position="29"/>
        <end position="69"/>
    </location>
</feature>
<keyword evidence="3" id="KW-1185">Reference proteome</keyword>
<name>A0A5N5GZL1_9ROSA</name>
<accession>A0A5N5GZL1</accession>
<protein>
    <submittedName>
        <fullName evidence="2">Pentatricopeptide repeat-containing protein</fullName>
    </submittedName>
</protein>
<reference evidence="2 3" key="2">
    <citation type="submission" date="2019-11" db="EMBL/GenBank/DDBJ databases">
        <title>A de novo genome assembly of a pear dwarfing rootstock.</title>
        <authorList>
            <person name="Wang F."/>
            <person name="Wang J."/>
            <person name="Li S."/>
            <person name="Zhang Y."/>
            <person name="Fang M."/>
            <person name="Ma L."/>
            <person name="Zhao Y."/>
            <person name="Jiang S."/>
        </authorList>
    </citation>
    <scope>NUCLEOTIDE SEQUENCE [LARGE SCALE GENOMIC DNA]</scope>
    <source>
        <strain evidence="2">S2</strain>
        <tissue evidence="2">Leaf</tissue>
    </source>
</reference>
<evidence type="ECO:0000313" key="2">
    <source>
        <dbReference type="EMBL" id="KAB2621076.1"/>
    </source>
</evidence>
<feature type="signal peptide" evidence="1">
    <location>
        <begin position="1"/>
        <end position="28"/>
    </location>
</feature>
<comment type="caution">
    <text evidence="2">The sequence shown here is derived from an EMBL/GenBank/DDBJ whole genome shotgun (WGS) entry which is preliminary data.</text>
</comment>
<dbReference type="AlphaFoldDB" id="A0A5N5GZL1"/>
<evidence type="ECO:0000313" key="3">
    <source>
        <dbReference type="Proteomes" id="UP000327157"/>
    </source>
</evidence>
<dbReference type="Proteomes" id="UP000327157">
    <property type="component" value="Unassembled WGS sequence"/>
</dbReference>